<proteinExistence type="predicted"/>
<keyword evidence="3 6" id="KW-0812">Transmembrane</keyword>
<feature type="transmembrane region" description="Helical" evidence="6">
    <location>
        <begin position="276"/>
        <end position="295"/>
    </location>
</feature>
<evidence type="ECO:0000259" key="7">
    <source>
        <dbReference type="PROSITE" id="PS50850"/>
    </source>
</evidence>
<dbReference type="GO" id="GO:0022857">
    <property type="term" value="F:transmembrane transporter activity"/>
    <property type="evidence" value="ECO:0007669"/>
    <property type="project" value="InterPro"/>
</dbReference>
<feature type="transmembrane region" description="Helical" evidence="6">
    <location>
        <begin position="360"/>
        <end position="384"/>
    </location>
</feature>
<evidence type="ECO:0000313" key="8">
    <source>
        <dbReference type="EMBL" id="ACY13918.1"/>
    </source>
</evidence>
<dbReference type="PANTHER" id="PTHR23513:SF6">
    <property type="entry name" value="MAJOR FACILITATOR SUPERFAMILY ASSOCIATED DOMAIN-CONTAINING PROTEIN"/>
    <property type="match status" value="1"/>
</dbReference>
<evidence type="ECO:0000256" key="2">
    <source>
        <dbReference type="ARBA" id="ARBA00022475"/>
    </source>
</evidence>
<dbReference type="InterPro" id="IPR020846">
    <property type="entry name" value="MFS_dom"/>
</dbReference>
<dbReference type="eggNOG" id="COG2814">
    <property type="taxonomic scope" value="Bacteria"/>
</dbReference>
<sequence length="441" mass="46324">MSISSEAEEGSSQESWQPPARLHRNREFNLLWLAQTVSGLGDMFGLLAMPMLVLQATGSVAAMGRVTAAYGVGQFLACLLCGALVDRADRRRLMLWCDIGRFVGYGGVPLVWAFAGPQMWLLYAVTLGGAFLGATFQIASTTAVVGLVKKEQLTDANGRLQASYGFTSLVGPLLAGLVSMRFGPEVAVGMDGFSFIVSALFLCLVSKRAFSRRVPELMEDAVPHSTGFVAGTRFVLRHPALKWLLVFSVWLNMVAAVGIDLFVYRLQHEMSENQGTVGVVFAVASLGSVIGALMAPPGRRRYGFPLIYLGSVVLQGVALACVGVSGSAIMLAVFAALYSAGQMASRINSIAIRQALIPQAMLGQVTAVFWSLSVAPAPLGVVFATSIAGDFGTAVVCVGLGAVLVLLALLGVATPLRGLDGDVGERAPCAADEAADESQSP</sequence>
<evidence type="ECO:0000256" key="5">
    <source>
        <dbReference type="ARBA" id="ARBA00023136"/>
    </source>
</evidence>
<feature type="transmembrane region" description="Helical" evidence="6">
    <location>
        <begin position="66"/>
        <end position="86"/>
    </location>
</feature>
<dbReference type="PRINTS" id="PR01988">
    <property type="entry name" value="EXPORTERBACE"/>
</dbReference>
<dbReference type="AlphaFoldDB" id="D0LUM8"/>
<evidence type="ECO:0000256" key="6">
    <source>
        <dbReference type="SAM" id="Phobius"/>
    </source>
</evidence>
<gene>
    <name evidence="8" type="ordered locus">Hoch_1364</name>
</gene>
<feature type="transmembrane region" description="Helical" evidence="6">
    <location>
        <begin position="30"/>
        <end position="54"/>
    </location>
</feature>
<protein>
    <submittedName>
        <fullName evidence="8">Major facilitator superfamily MFS_1</fullName>
    </submittedName>
</protein>
<feature type="transmembrane region" description="Helical" evidence="6">
    <location>
        <begin position="186"/>
        <end position="205"/>
    </location>
</feature>
<keyword evidence="4 6" id="KW-1133">Transmembrane helix</keyword>
<feature type="transmembrane region" description="Helical" evidence="6">
    <location>
        <begin position="307"/>
        <end position="340"/>
    </location>
</feature>
<reference evidence="8 9" key="1">
    <citation type="journal article" date="2010" name="Stand. Genomic Sci.">
        <title>Complete genome sequence of Haliangium ochraceum type strain (SMP-2).</title>
        <authorList>
            <consortium name="US DOE Joint Genome Institute (JGI-PGF)"/>
            <person name="Ivanova N."/>
            <person name="Daum C."/>
            <person name="Lang E."/>
            <person name="Abt B."/>
            <person name="Kopitz M."/>
            <person name="Saunders E."/>
            <person name="Lapidus A."/>
            <person name="Lucas S."/>
            <person name="Glavina Del Rio T."/>
            <person name="Nolan M."/>
            <person name="Tice H."/>
            <person name="Copeland A."/>
            <person name="Cheng J.F."/>
            <person name="Chen F."/>
            <person name="Bruce D."/>
            <person name="Goodwin L."/>
            <person name="Pitluck S."/>
            <person name="Mavromatis K."/>
            <person name="Pati A."/>
            <person name="Mikhailova N."/>
            <person name="Chen A."/>
            <person name="Palaniappan K."/>
            <person name="Land M."/>
            <person name="Hauser L."/>
            <person name="Chang Y.J."/>
            <person name="Jeffries C.D."/>
            <person name="Detter J.C."/>
            <person name="Brettin T."/>
            <person name="Rohde M."/>
            <person name="Goker M."/>
            <person name="Bristow J."/>
            <person name="Markowitz V."/>
            <person name="Eisen J.A."/>
            <person name="Hugenholtz P."/>
            <person name="Kyrpides N.C."/>
            <person name="Klenk H.P."/>
        </authorList>
    </citation>
    <scope>NUCLEOTIDE SEQUENCE [LARGE SCALE GENOMIC DNA]</scope>
    <source>
        <strain evidence="9">DSM 14365 / CIP 107738 / JCM 11303 / AJ 13395 / SMP-2</strain>
    </source>
</reference>
<dbReference type="InterPro" id="IPR022324">
    <property type="entry name" value="Bacilysin_exporter_BacE_put"/>
</dbReference>
<feature type="transmembrane region" description="Helical" evidence="6">
    <location>
        <begin position="93"/>
        <end position="114"/>
    </location>
</feature>
<name>D0LUM8_HALO1</name>
<feature type="transmembrane region" description="Helical" evidence="6">
    <location>
        <begin position="391"/>
        <end position="413"/>
    </location>
</feature>
<dbReference type="GO" id="GO:0005886">
    <property type="term" value="C:plasma membrane"/>
    <property type="evidence" value="ECO:0007669"/>
    <property type="project" value="UniProtKB-SubCell"/>
</dbReference>
<accession>D0LUM8</accession>
<dbReference type="PROSITE" id="PS50850">
    <property type="entry name" value="MFS"/>
    <property type="match status" value="1"/>
</dbReference>
<dbReference type="HOGENOM" id="CLU_034180_13_0_7"/>
<dbReference type="SUPFAM" id="SSF103473">
    <property type="entry name" value="MFS general substrate transporter"/>
    <property type="match status" value="1"/>
</dbReference>
<feature type="transmembrane region" description="Helical" evidence="6">
    <location>
        <begin position="120"/>
        <end position="148"/>
    </location>
</feature>
<evidence type="ECO:0000256" key="1">
    <source>
        <dbReference type="ARBA" id="ARBA00004651"/>
    </source>
</evidence>
<keyword evidence="9" id="KW-1185">Reference proteome</keyword>
<dbReference type="KEGG" id="hoh:Hoch_1364"/>
<dbReference type="PANTHER" id="PTHR23513">
    <property type="entry name" value="INTEGRAL MEMBRANE EFFLUX PROTEIN-RELATED"/>
    <property type="match status" value="1"/>
</dbReference>
<keyword evidence="2" id="KW-1003">Cell membrane</keyword>
<organism evidence="8 9">
    <name type="scientific">Haliangium ochraceum (strain DSM 14365 / JCM 11303 / SMP-2)</name>
    <dbReference type="NCBI Taxonomy" id="502025"/>
    <lineage>
        <taxon>Bacteria</taxon>
        <taxon>Pseudomonadati</taxon>
        <taxon>Myxococcota</taxon>
        <taxon>Polyangia</taxon>
        <taxon>Haliangiales</taxon>
        <taxon>Kofleriaceae</taxon>
        <taxon>Haliangium</taxon>
    </lineage>
</organism>
<dbReference type="EMBL" id="CP001804">
    <property type="protein sequence ID" value="ACY13918.1"/>
    <property type="molecule type" value="Genomic_DNA"/>
</dbReference>
<keyword evidence="5 6" id="KW-0472">Membrane</keyword>
<evidence type="ECO:0000256" key="4">
    <source>
        <dbReference type="ARBA" id="ARBA00022989"/>
    </source>
</evidence>
<feature type="transmembrane region" description="Helical" evidence="6">
    <location>
        <begin position="243"/>
        <end position="264"/>
    </location>
</feature>
<evidence type="ECO:0000313" key="9">
    <source>
        <dbReference type="Proteomes" id="UP000001880"/>
    </source>
</evidence>
<dbReference type="InterPro" id="IPR036259">
    <property type="entry name" value="MFS_trans_sf"/>
</dbReference>
<dbReference type="RefSeq" id="WP_012826527.1">
    <property type="nucleotide sequence ID" value="NC_013440.1"/>
</dbReference>
<dbReference type="Pfam" id="PF07690">
    <property type="entry name" value="MFS_1"/>
    <property type="match status" value="1"/>
</dbReference>
<evidence type="ECO:0000256" key="3">
    <source>
        <dbReference type="ARBA" id="ARBA00022692"/>
    </source>
</evidence>
<dbReference type="InterPro" id="IPR011701">
    <property type="entry name" value="MFS"/>
</dbReference>
<dbReference type="Proteomes" id="UP000001880">
    <property type="component" value="Chromosome"/>
</dbReference>
<comment type="subcellular location">
    <subcellularLocation>
        <location evidence="1">Cell membrane</location>
        <topology evidence="1">Multi-pass membrane protein</topology>
    </subcellularLocation>
</comment>
<dbReference type="Gene3D" id="1.20.1250.20">
    <property type="entry name" value="MFS general substrate transporter like domains"/>
    <property type="match status" value="1"/>
</dbReference>
<dbReference type="STRING" id="502025.Hoch_1364"/>
<feature type="transmembrane region" description="Helical" evidence="6">
    <location>
        <begin position="160"/>
        <end position="180"/>
    </location>
</feature>
<dbReference type="CDD" id="cd06173">
    <property type="entry name" value="MFS_MefA_like"/>
    <property type="match status" value="1"/>
</dbReference>
<feature type="domain" description="Major facilitator superfamily (MFS) profile" evidence="7">
    <location>
        <begin position="27"/>
        <end position="417"/>
    </location>
</feature>